<dbReference type="Pfam" id="PF03013">
    <property type="entry name" value="Pyr_excise"/>
    <property type="match status" value="1"/>
</dbReference>
<reference evidence="1 2" key="1">
    <citation type="submission" date="2018-11" db="EMBL/GenBank/DDBJ databases">
        <title>Genomes From Bacteria Associated with the Canine Oral Cavity: a Test Case for Automated Genome-Based Taxonomic Assignment.</title>
        <authorList>
            <person name="Coil D.A."/>
            <person name="Jospin G."/>
            <person name="Darling A.E."/>
            <person name="Wallis C."/>
            <person name="Davis I.J."/>
            <person name="Harris S."/>
            <person name="Eisen J.A."/>
            <person name="Holcombe L.J."/>
            <person name="O'Flynn C."/>
        </authorList>
    </citation>
    <scope>NUCLEOTIDE SEQUENCE [LARGE SCALE GENOMIC DNA]</scope>
    <source>
        <strain evidence="1 2">OH5050</strain>
    </source>
</reference>
<accession>A0A3P1V789</accession>
<dbReference type="InterPro" id="IPR004260">
    <property type="entry name" value="Pyr-dimer_DNA_glycosylase"/>
</dbReference>
<evidence type="ECO:0000313" key="1">
    <source>
        <dbReference type="EMBL" id="RRD29999.1"/>
    </source>
</evidence>
<dbReference type="AlphaFoldDB" id="A0A3P1V789"/>
<keyword evidence="2" id="KW-1185">Reference proteome</keyword>
<evidence type="ECO:0000313" key="2">
    <source>
        <dbReference type="Proteomes" id="UP000271272"/>
    </source>
</evidence>
<protein>
    <submittedName>
        <fullName evidence="1">Pyrimidine dimer DNA glycosylase</fullName>
    </submittedName>
</protein>
<gene>
    <name evidence="1" type="ORF">EII10_04745</name>
</gene>
<name>A0A3P1V789_9ACTO</name>
<dbReference type="EMBL" id="RQZC01000004">
    <property type="protein sequence ID" value="RRD29999.1"/>
    <property type="molecule type" value="Genomic_DNA"/>
</dbReference>
<dbReference type="RefSeq" id="WP_124933358.1">
    <property type="nucleotide sequence ID" value="NZ_RQZC01000004.1"/>
</dbReference>
<organism evidence="1 2">
    <name type="scientific">Actinomyces bowdenii</name>
    <dbReference type="NCBI Taxonomy" id="131109"/>
    <lineage>
        <taxon>Bacteria</taxon>
        <taxon>Bacillati</taxon>
        <taxon>Actinomycetota</taxon>
        <taxon>Actinomycetes</taxon>
        <taxon>Actinomycetales</taxon>
        <taxon>Actinomycetaceae</taxon>
        <taxon>Actinomyces</taxon>
    </lineage>
</organism>
<proteinExistence type="predicted"/>
<dbReference type="OrthoDB" id="3253436at2"/>
<dbReference type="Proteomes" id="UP000271272">
    <property type="component" value="Unassembled WGS sequence"/>
</dbReference>
<comment type="caution">
    <text evidence="1">The sequence shown here is derived from an EMBL/GenBank/DDBJ whole genome shotgun (WGS) entry which is preliminary data.</text>
</comment>
<sequence length="144" mass="16277">MRIWSLHPGHLDRAGLVACWRESLLAQAVLAGRTRGYRNHPQLERFRGAGEPLVTISAYLWGLREEALQRGYRFDPARIDLPQEECGAVGLTVTSGQMDLEARHLRAKLEARAPERLPLPEHLDPHPLFTVIPGDIEPWERSSS</sequence>